<feature type="non-terminal residue" evidence="1">
    <location>
        <position position="1"/>
    </location>
</feature>
<proteinExistence type="predicted"/>
<organism evidence="1">
    <name type="scientific">marine sediment metagenome</name>
    <dbReference type="NCBI Taxonomy" id="412755"/>
    <lineage>
        <taxon>unclassified sequences</taxon>
        <taxon>metagenomes</taxon>
        <taxon>ecological metagenomes</taxon>
    </lineage>
</organism>
<comment type="caution">
    <text evidence="1">The sequence shown here is derived from an EMBL/GenBank/DDBJ whole genome shotgun (WGS) entry which is preliminary data.</text>
</comment>
<protein>
    <submittedName>
        <fullName evidence="1">Uncharacterized protein</fullName>
    </submittedName>
</protein>
<name>X0WKC2_9ZZZZ</name>
<evidence type="ECO:0000313" key="1">
    <source>
        <dbReference type="EMBL" id="GAG24943.1"/>
    </source>
</evidence>
<reference evidence="1" key="1">
    <citation type="journal article" date="2014" name="Front. Microbiol.">
        <title>High frequency of phylogenetically diverse reductive dehalogenase-homologous genes in deep subseafloor sedimentary metagenomes.</title>
        <authorList>
            <person name="Kawai M."/>
            <person name="Futagami T."/>
            <person name="Toyoda A."/>
            <person name="Takaki Y."/>
            <person name="Nishi S."/>
            <person name="Hori S."/>
            <person name="Arai W."/>
            <person name="Tsubouchi T."/>
            <person name="Morono Y."/>
            <person name="Uchiyama I."/>
            <person name="Ito T."/>
            <person name="Fujiyama A."/>
            <person name="Inagaki F."/>
            <person name="Takami H."/>
        </authorList>
    </citation>
    <scope>NUCLEOTIDE SEQUENCE</scope>
    <source>
        <strain evidence="1">Expedition CK06-06</strain>
    </source>
</reference>
<sequence>ESYFVIYDNSIDNPGKLGFKWLDSNIILEVVK</sequence>
<dbReference type="AlphaFoldDB" id="X0WKC2"/>
<gene>
    <name evidence="1" type="ORF">S01H1_53541</name>
</gene>
<accession>X0WKC2</accession>
<dbReference type="EMBL" id="BARS01034674">
    <property type="protein sequence ID" value="GAG24943.1"/>
    <property type="molecule type" value="Genomic_DNA"/>
</dbReference>